<evidence type="ECO:0000313" key="2">
    <source>
        <dbReference type="Proteomes" id="UP001162060"/>
    </source>
</evidence>
<dbReference type="EMBL" id="CAKLBY020000249">
    <property type="protein sequence ID" value="CAK7939755.1"/>
    <property type="molecule type" value="Genomic_DNA"/>
</dbReference>
<comment type="caution">
    <text evidence="1">The sequence shown here is derived from an EMBL/GenBank/DDBJ whole genome shotgun (WGS) entry which is preliminary data.</text>
</comment>
<dbReference type="Proteomes" id="UP001162060">
    <property type="component" value="Unassembled WGS sequence"/>
</dbReference>
<accession>A0AAV1UZ00</accession>
<organism evidence="1 2">
    <name type="scientific">Peronospora matthiolae</name>
    <dbReference type="NCBI Taxonomy" id="2874970"/>
    <lineage>
        <taxon>Eukaryota</taxon>
        <taxon>Sar</taxon>
        <taxon>Stramenopiles</taxon>
        <taxon>Oomycota</taxon>
        <taxon>Peronosporomycetes</taxon>
        <taxon>Peronosporales</taxon>
        <taxon>Peronosporaceae</taxon>
        <taxon>Peronospora</taxon>
    </lineage>
</organism>
<name>A0AAV1UZ00_9STRA</name>
<dbReference type="AlphaFoldDB" id="A0AAV1UZ00"/>
<proteinExistence type="predicted"/>
<protein>
    <submittedName>
        <fullName evidence="1">Uncharacterized protein</fullName>
    </submittedName>
</protein>
<reference evidence="1" key="1">
    <citation type="submission" date="2024-01" db="EMBL/GenBank/DDBJ databases">
        <authorList>
            <person name="Webb A."/>
        </authorList>
    </citation>
    <scope>NUCLEOTIDE SEQUENCE</scope>
    <source>
        <strain evidence="1">Pm1</strain>
    </source>
</reference>
<sequence length="61" mass="6721">MCHPAHLMEPYTEPRAAVAGLERASSILGEDLEVKMEKMPRSTEKPLVSLLSGLAERMAKL</sequence>
<gene>
    <name evidence="1" type="ORF">PM001_LOCUS24905</name>
</gene>
<evidence type="ECO:0000313" key="1">
    <source>
        <dbReference type="EMBL" id="CAK7939755.1"/>
    </source>
</evidence>